<gene>
    <name evidence="5" type="ORF">OIDMADRAFT_94608</name>
</gene>
<feature type="domain" description="Nephrocystin 3-like N-terminal" evidence="4">
    <location>
        <begin position="331"/>
        <end position="508"/>
    </location>
</feature>
<dbReference type="Gene3D" id="3.40.50.300">
    <property type="entry name" value="P-loop containing nucleotide triphosphate hydrolases"/>
    <property type="match status" value="1"/>
</dbReference>
<dbReference type="InterPro" id="IPR056884">
    <property type="entry name" value="NPHP3-like_N"/>
</dbReference>
<dbReference type="InterPro" id="IPR010730">
    <property type="entry name" value="HET"/>
</dbReference>
<evidence type="ECO:0000256" key="2">
    <source>
        <dbReference type="SAM" id="MobiDB-lite"/>
    </source>
</evidence>
<reference evidence="6" key="2">
    <citation type="submission" date="2015-01" db="EMBL/GenBank/DDBJ databases">
        <title>Evolutionary Origins and Diversification of the Mycorrhizal Mutualists.</title>
        <authorList>
            <consortium name="DOE Joint Genome Institute"/>
            <consortium name="Mycorrhizal Genomics Consortium"/>
            <person name="Kohler A."/>
            <person name="Kuo A."/>
            <person name="Nagy L.G."/>
            <person name="Floudas D."/>
            <person name="Copeland A."/>
            <person name="Barry K.W."/>
            <person name="Cichocki N."/>
            <person name="Veneault-Fourrey C."/>
            <person name="LaButti K."/>
            <person name="Lindquist E.A."/>
            <person name="Lipzen A."/>
            <person name="Lundell T."/>
            <person name="Morin E."/>
            <person name="Murat C."/>
            <person name="Riley R."/>
            <person name="Ohm R."/>
            <person name="Sun H."/>
            <person name="Tunlid A."/>
            <person name="Henrissat B."/>
            <person name="Grigoriev I.V."/>
            <person name="Hibbett D.S."/>
            <person name="Martin F."/>
        </authorList>
    </citation>
    <scope>NUCLEOTIDE SEQUENCE [LARGE SCALE GENOMIC DNA]</scope>
    <source>
        <strain evidence="6">Zn</strain>
    </source>
</reference>
<dbReference type="Pfam" id="PF24883">
    <property type="entry name" value="NPHP3_N"/>
    <property type="match status" value="1"/>
</dbReference>
<evidence type="ECO:0000259" key="4">
    <source>
        <dbReference type="Pfam" id="PF24883"/>
    </source>
</evidence>
<reference evidence="5 6" key="1">
    <citation type="submission" date="2014-04" db="EMBL/GenBank/DDBJ databases">
        <authorList>
            <consortium name="DOE Joint Genome Institute"/>
            <person name="Kuo A."/>
            <person name="Martino E."/>
            <person name="Perotto S."/>
            <person name="Kohler A."/>
            <person name="Nagy L.G."/>
            <person name="Floudas D."/>
            <person name="Copeland A."/>
            <person name="Barry K.W."/>
            <person name="Cichocki N."/>
            <person name="Veneault-Fourrey C."/>
            <person name="LaButti K."/>
            <person name="Lindquist E.A."/>
            <person name="Lipzen A."/>
            <person name="Lundell T."/>
            <person name="Morin E."/>
            <person name="Murat C."/>
            <person name="Sun H."/>
            <person name="Tunlid A."/>
            <person name="Henrissat B."/>
            <person name="Grigoriev I.V."/>
            <person name="Hibbett D.S."/>
            <person name="Martin F."/>
            <person name="Nordberg H.P."/>
            <person name="Cantor M.N."/>
            <person name="Hua S.X."/>
        </authorList>
    </citation>
    <scope>NUCLEOTIDE SEQUENCE [LARGE SCALE GENOMIC DNA]</scope>
    <source>
        <strain evidence="5 6">Zn</strain>
    </source>
</reference>
<dbReference type="PANTHER" id="PTHR10622">
    <property type="entry name" value="HET DOMAIN-CONTAINING PROTEIN"/>
    <property type="match status" value="1"/>
</dbReference>
<feature type="compositionally biased region" description="Polar residues" evidence="2">
    <location>
        <begin position="270"/>
        <end position="289"/>
    </location>
</feature>
<dbReference type="HOGENOM" id="CLU_000288_6_16_1"/>
<dbReference type="Proteomes" id="UP000054321">
    <property type="component" value="Unassembled WGS sequence"/>
</dbReference>
<dbReference type="OrthoDB" id="194358at2759"/>
<evidence type="ECO:0000259" key="3">
    <source>
        <dbReference type="Pfam" id="PF06985"/>
    </source>
</evidence>
<name>A0A0C3HV96_OIDMZ</name>
<dbReference type="AlphaFoldDB" id="A0A0C3HV96"/>
<evidence type="ECO:0008006" key="7">
    <source>
        <dbReference type="Google" id="ProtNLM"/>
    </source>
</evidence>
<protein>
    <recommendedName>
        <fullName evidence="7">NACHT domain-containing protein</fullName>
    </recommendedName>
</protein>
<dbReference type="InParanoid" id="A0A0C3HV96"/>
<keyword evidence="1" id="KW-0677">Repeat</keyword>
<sequence length="698" mass="80193">MRLLELNKDGQLSLTKDIVNNELPYAILSHTWGIDDDEVSFKDLTEGSENTKAGYRKLRFCGEQAARDGLQYFWVDTCCIDKSNNTELSEAINSMFRWYRDADKCYVYLSNISTNGQDESLQSWQSTFRESRWFTRGWTLQELIAPRSVEFFCSNGKRLGDKKSLEQQIHEITGIEILALQGTPLSVFSVKERMSWAENRETKREEDKAYSLLGIFDIHMSLIYGEGKNNALRRLEKEIFVHRKKHLRDELSTVSYPTFNSTKRLKILPSQPSSVPSHRDPNSLNSEPLSHSEYSVHDGIVRATTKQFLIDQLYFTKIDERLTNLTAAQGQTCRWFLTKPEYASWHDPVKQLDHGGFLWIKGNPGTGKSTLMKLLFEAKLNAKGNPSQITLSFFFLARGTVEEKSTIGLYRSLLHQLFERAVELVDSLEWLTIDGARAIQRNGWGEEALKQTLVHAIQRLGSRSLTIFIDALDECDKNQAASMICFLEELCDYAIEAQVKLNICLSSRHYPTVVIQKGIEVTLEDEIGHTEDIKLYIKSKFRLGKSEQAESLRSEILEKSSNIFLWVVLVLDILNSEYPNRAISVKKIRERLKEIPPELNNLFEMILMRDGEDIGQLELCLKWILFATHPLKPQELYFAIQLGIDTDCSGYWDQEDVELDQIKTFVRSSSKGLAEVTRNKASEVQFIHESVRDFLLGK</sequence>
<dbReference type="EMBL" id="KN832870">
    <property type="protein sequence ID" value="KIN06935.1"/>
    <property type="molecule type" value="Genomic_DNA"/>
</dbReference>
<feature type="non-terminal residue" evidence="5">
    <location>
        <position position="698"/>
    </location>
</feature>
<dbReference type="SUPFAM" id="SSF52540">
    <property type="entry name" value="P-loop containing nucleoside triphosphate hydrolases"/>
    <property type="match status" value="1"/>
</dbReference>
<dbReference type="PANTHER" id="PTHR10622:SF11">
    <property type="entry name" value="HET-DOMAIN-CONTAINING PROTEIN"/>
    <property type="match status" value="1"/>
</dbReference>
<evidence type="ECO:0000313" key="6">
    <source>
        <dbReference type="Proteomes" id="UP000054321"/>
    </source>
</evidence>
<accession>A0A0C3HV96</accession>
<dbReference type="InterPro" id="IPR027417">
    <property type="entry name" value="P-loop_NTPase"/>
</dbReference>
<feature type="domain" description="Heterokaryon incompatibility" evidence="3">
    <location>
        <begin position="25"/>
        <end position="120"/>
    </location>
</feature>
<keyword evidence="6" id="KW-1185">Reference proteome</keyword>
<evidence type="ECO:0000313" key="5">
    <source>
        <dbReference type="EMBL" id="KIN06935.1"/>
    </source>
</evidence>
<dbReference type="Pfam" id="PF06985">
    <property type="entry name" value="HET"/>
    <property type="match status" value="1"/>
</dbReference>
<proteinExistence type="predicted"/>
<organism evidence="5 6">
    <name type="scientific">Oidiodendron maius (strain Zn)</name>
    <dbReference type="NCBI Taxonomy" id="913774"/>
    <lineage>
        <taxon>Eukaryota</taxon>
        <taxon>Fungi</taxon>
        <taxon>Dikarya</taxon>
        <taxon>Ascomycota</taxon>
        <taxon>Pezizomycotina</taxon>
        <taxon>Leotiomycetes</taxon>
        <taxon>Leotiomycetes incertae sedis</taxon>
        <taxon>Myxotrichaceae</taxon>
        <taxon>Oidiodendron</taxon>
    </lineage>
</organism>
<evidence type="ECO:0000256" key="1">
    <source>
        <dbReference type="ARBA" id="ARBA00022737"/>
    </source>
</evidence>
<feature type="region of interest" description="Disordered" evidence="2">
    <location>
        <begin position="268"/>
        <end position="289"/>
    </location>
</feature>
<dbReference type="STRING" id="913774.A0A0C3HV96"/>